<dbReference type="SMART" id="SM00387">
    <property type="entry name" value="HATPase_c"/>
    <property type="match status" value="1"/>
</dbReference>
<dbReference type="SMART" id="SM00091">
    <property type="entry name" value="PAS"/>
    <property type="match status" value="2"/>
</dbReference>
<evidence type="ECO:0000256" key="4">
    <source>
        <dbReference type="ARBA" id="ARBA00022553"/>
    </source>
</evidence>
<keyword evidence="6" id="KW-0812">Transmembrane</keyword>
<feature type="domain" description="Histidine kinase" evidence="13">
    <location>
        <begin position="456"/>
        <end position="674"/>
    </location>
</feature>
<dbReference type="CDD" id="cd00075">
    <property type="entry name" value="HATPase"/>
    <property type="match status" value="1"/>
</dbReference>
<dbReference type="GO" id="GO:0000155">
    <property type="term" value="F:phosphorelay sensor kinase activity"/>
    <property type="evidence" value="ECO:0007669"/>
    <property type="project" value="InterPro"/>
</dbReference>
<evidence type="ECO:0000256" key="6">
    <source>
        <dbReference type="ARBA" id="ARBA00022692"/>
    </source>
</evidence>
<dbReference type="InterPro" id="IPR036097">
    <property type="entry name" value="HisK_dim/P_sf"/>
</dbReference>
<dbReference type="SUPFAM" id="SSF55874">
    <property type="entry name" value="ATPase domain of HSP90 chaperone/DNA topoisomerase II/histidine kinase"/>
    <property type="match status" value="1"/>
</dbReference>
<evidence type="ECO:0000256" key="8">
    <source>
        <dbReference type="ARBA" id="ARBA00022777"/>
    </source>
</evidence>
<evidence type="ECO:0000259" key="14">
    <source>
        <dbReference type="PROSITE" id="PS50112"/>
    </source>
</evidence>
<evidence type="ECO:0000256" key="7">
    <source>
        <dbReference type="ARBA" id="ARBA00022741"/>
    </source>
</evidence>
<proteinExistence type="predicted"/>
<name>A0A0W8FUU6_9ZZZZ</name>
<dbReference type="InterPro" id="IPR001610">
    <property type="entry name" value="PAC"/>
</dbReference>
<dbReference type="EMBL" id="LNQE01000831">
    <property type="protein sequence ID" value="KUG24703.1"/>
    <property type="molecule type" value="Genomic_DNA"/>
</dbReference>
<evidence type="ECO:0000256" key="11">
    <source>
        <dbReference type="ARBA" id="ARBA00023012"/>
    </source>
</evidence>
<comment type="caution">
    <text evidence="16">The sequence shown here is derived from an EMBL/GenBank/DDBJ whole genome shotgun (WGS) entry which is preliminary data.</text>
</comment>
<dbReference type="InterPro" id="IPR013655">
    <property type="entry name" value="PAS_fold_3"/>
</dbReference>
<sequence>MEKRVEFSSGNSLTDSQLISHTILKLSEAVDSTNNLDGLYSKIYKIISEQISTDSFYIAIYNYNTKAITYPFFKSKLESVPDTTQLKKQVDGLTNYALSQPHPLLLTSKMLKEMISSGEVEGKLITFSEWLGVPLKTLDKKSVGLIALQRSAHELIFSEDHKNYLNQISTHIASAIKYKQSEEYLKASEQKFRVLFEQNPFMLFIIDAKGKIIDANERAKIDLEYSPAELIGRDVSEMFYEEDRENVQKVIEECLSNKEYIKRWELRKISKSGKIVWVRESASVLNLPNEETQIFIVCENINEYKEMLQHLKVSEEKYRLLAENIDETILVHDNKGMIIYINEAGLNLTKHNATEIIGSNISSLLGKKYSEKVFEYTADERKKDSLFLFEIDILTKDGNKIPVEINLSKMKKRNHHENILLVARDIRERKRTEESIYKYNEELKHSNFAKDKFFSIIAHDLRSPFNALLSYSDILLDEFEDLSKDELKEYITHINTVSGNIYDLLNNLLDWAKIQTDKFYLSPEIFDLEQTIYKVSTLFKEIAESKNIDLLLDCEERCYVYADQNMVSTVLRNLISNAIKFSHENSKIEIKAKNEIDRVSVTIKDYGIGMLREDITKLFRIDINYTTLGTKQERGTGLGLILSKDMIEKNNGEIFVDSDLGKGSTFTFTLPSKMR</sequence>
<evidence type="ECO:0000259" key="15">
    <source>
        <dbReference type="PROSITE" id="PS50113"/>
    </source>
</evidence>
<dbReference type="InterPro" id="IPR050351">
    <property type="entry name" value="BphY/WalK/GraS-like"/>
</dbReference>
<dbReference type="NCBIfam" id="TIGR00229">
    <property type="entry name" value="sensory_box"/>
    <property type="match status" value="2"/>
</dbReference>
<dbReference type="CDD" id="cd00130">
    <property type="entry name" value="PAS"/>
    <property type="match status" value="2"/>
</dbReference>
<evidence type="ECO:0000313" key="16">
    <source>
        <dbReference type="EMBL" id="KUG24703.1"/>
    </source>
</evidence>
<evidence type="ECO:0000256" key="2">
    <source>
        <dbReference type="ARBA" id="ARBA00004141"/>
    </source>
</evidence>
<dbReference type="Pfam" id="PF02518">
    <property type="entry name" value="HATPase_c"/>
    <property type="match status" value="1"/>
</dbReference>
<dbReference type="Pfam" id="PF08447">
    <property type="entry name" value="PAS_3"/>
    <property type="match status" value="1"/>
</dbReference>
<dbReference type="SUPFAM" id="SSF55781">
    <property type="entry name" value="GAF domain-like"/>
    <property type="match status" value="1"/>
</dbReference>
<evidence type="ECO:0000256" key="10">
    <source>
        <dbReference type="ARBA" id="ARBA00022989"/>
    </source>
</evidence>
<dbReference type="InterPro" id="IPR005467">
    <property type="entry name" value="His_kinase_dom"/>
</dbReference>
<dbReference type="InterPro" id="IPR003661">
    <property type="entry name" value="HisK_dim/P_dom"/>
</dbReference>
<dbReference type="PRINTS" id="PR00344">
    <property type="entry name" value="BCTRLSENSOR"/>
</dbReference>
<dbReference type="Gene3D" id="1.10.287.130">
    <property type="match status" value="1"/>
</dbReference>
<dbReference type="Pfam" id="PF00512">
    <property type="entry name" value="HisKA"/>
    <property type="match status" value="1"/>
</dbReference>
<dbReference type="SUPFAM" id="SSF55785">
    <property type="entry name" value="PYP-like sensor domain (PAS domain)"/>
    <property type="match status" value="2"/>
</dbReference>
<dbReference type="GO" id="GO:0000156">
    <property type="term" value="F:phosphorelay response regulator activity"/>
    <property type="evidence" value="ECO:0007669"/>
    <property type="project" value="TreeGrafter"/>
</dbReference>
<dbReference type="InterPro" id="IPR000014">
    <property type="entry name" value="PAS"/>
</dbReference>
<evidence type="ECO:0000256" key="1">
    <source>
        <dbReference type="ARBA" id="ARBA00000085"/>
    </source>
</evidence>
<dbReference type="SMART" id="SM00388">
    <property type="entry name" value="HisKA"/>
    <property type="match status" value="1"/>
</dbReference>
<feature type="domain" description="PAS" evidence="14">
    <location>
        <begin position="188"/>
        <end position="258"/>
    </location>
</feature>
<keyword evidence="12" id="KW-0472">Membrane</keyword>
<evidence type="ECO:0000256" key="9">
    <source>
        <dbReference type="ARBA" id="ARBA00022840"/>
    </source>
</evidence>
<evidence type="ECO:0000256" key="12">
    <source>
        <dbReference type="ARBA" id="ARBA00023136"/>
    </source>
</evidence>
<keyword evidence="8 16" id="KW-0418">Kinase</keyword>
<gene>
    <name evidence="16" type="ORF">ASZ90_005484</name>
</gene>
<dbReference type="GO" id="GO:0007234">
    <property type="term" value="P:osmosensory signaling via phosphorelay pathway"/>
    <property type="evidence" value="ECO:0007669"/>
    <property type="project" value="TreeGrafter"/>
</dbReference>
<dbReference type="SMART" id="SM00086">
    <property type="entry name" value="PAC"/>
    <property type="match status" value="2"/>
</dbReference>
<keyword evidence="10" id="KW-1133">Transmembrane helix</keyword>
<organism evidence="16">
    <name type="scientific">hydrocarbon metagenome</name>
    <dbReference type="NCBI Taxonomy" id="938273"/>
    <lineage>
        <taxon>unclassified sequences</taxon>
        <taxon>metagenomes</taxon>
        <taxon>ecological metagenomes</taxon>
    </lineage>
</organism>
<evidence type="ECO:0000256" key="5">
    <source>
        <dbReference type="ARBA" id="ARBA00022679"/>
    </source>
</evidence>
<evidence type="ECO:0000256" key="3">
    <source>
        <dbReference type="ARBA" id="ARBA00012438"/>
    </source>
</evidence>
<evidence type="ECO:0000259" key="13">
    <source>
        <dbReference type="PROSITE" id="PS50109"/>
    </source>
</evidence>
<feature type="domain" description="PAC" evidence="15">
    <location>
        <begin position="387"/>
        <end position="438"/>
    </location>
</feature>
<comment type="catalytic activity">
    <reaction evidence="1">
        <text>ATP + protein L-histidine = ADP + protein N-phospho-L-histidine.</text>
        <dbReference type="EC" id="2.7.13.3"/>
    </reaction>
</comment>
<protein>
    <recommendedName>
        <fullName evidence="3">histidine kinase</fullName>
        <ecNumber evidence="3">2.7.13.3</ecNumber>
    </recommendedName>
</protein>
<dbReference type="SUPFAM" id="SSF47384">
    <property type="entry name" value="Homodimeric domain of signal transducing histidine kinase"/>
    <property type="match status" value="1"/>
</dbReference>
<comment type="subcellular location">
    <subcellularLocation>
        <location evidence="2">Membrane</location>
        <topology evidence="2">Multi-pass membrane protein</topology>
    </subcellularLocation>
</comment>
<dbReference type="FunFam" id="3.30.565.10:FF:000006">
    <property type="entry name" value="Sensor histidine kinase WalK"/>
    <property type="match status" value="1"/>
</dbReference>
<dbReference type="GO" id="GO:0005524">
    <property type="term" value="F:ATP binding"/>
    <property type="evidence" value="ECO:0007669"/>
    <property type="project" value="UniProtKB-KW"/>
</dbReference>
<dbReference type="AlphaFoldDB" id="A0A0W8FUU6"/>
<dbReference type="PROSITE" id="PS50112">
    <property type="entry name" value="PAS"/>
    <property type="match status" value="2"/>
</dbReference>
<keyword evidence="11" id="KW-0902">Two-component regulatory system</keyword>
<dbReference type="PANTHER" id="PTHR42878">
    <property type="entry name" value="TWO-COMPONENT HISTIDINE KINASE"/>
    <property type="match status" value="1"/>
</dbReference>
<dbReference type="EC" id="2.7.13.3" evidence="3"/>
<dbReference type="InterPro" id="IPR003594">
    <property type="entry name" value="HATPase_dom"/>
</dbReference>
<dbReference type="InterPro" id="IPR000700">
    <property type="entry name" value="PAS-assoc_C"/>
</dbReference>
<keyword evidence="4" id="KW-0597">Phosphoprotein</keyword>
<dbReference type="PANTHER" id="PTHR42878:SF7">
    <property type="entry name" value="SENSOR HISTIDINE KINASE GLRK"/>
    <property type="match status" value="1"/>
</dbReference>
<feature type="domain" description="PAS" evidence="14">
    <location>
        <begin position="314"/>
        <end position="360"/>
    </location>
</feature>
<dbReference type="GO" id="GO:0016020">
    <property type="term" value="C:membrane"/>
    <property type="evidence" value="ECO:0007669"/>
    <property type="project" value="UniProtKB-SubCell"/>
</dbReference>
<dbReference type="Pfam" id="PF13426">
    <property type="entry name" value="PAS_9"/>
    <property type="match status" value="1"/>
</dbReference>
<keyword evidence="9" id="KW-0067">ATP-binding</keyword>
<keyword evidence="7" id="KW-0547">Nucleotide-binding</keyword>
<dbReference type="InterPro" id="IPR035965">
    <property type="entry name" value="PAS-like_dom_sf"/>
</dbReference>
<dbReference type="Gene3D" id="3.30.450.20">
    <property type="entry name" value="PAS domain"/>
    <property type="match status" value="2"/>
</dbReference>
<dbReference type="CDD" id="cd00082">
    <property type="entry name" value="HisKA"/>
    <property type="match status" value="1"/>
</dbReference>
<dbReference type="PROSITE" id="PS50113">
    <property type="entry name" value="PAC"/>
    <property type="match status" value="1"/>
</dbReference>
<dbReference type="GO" id="GO:0030295">
    <property type="term" value="F:protein kinase activator activity"/>
    <property type="evidence" value="ECO:0007669"/>
    <property type="project" value="TreeGrafter"/>
</dbReference>
<dbReference type="InterPro" id="IPR036890">
    <property type="entry name" value="HATPase_C_sf"/>
</dbReference>
<dbReference type="Gene3D" id="3.30.450.40">
    <property type="match status" value="1"/>
</dbReference>
<dbReference type="Gene3D" id="3.30.565.10">
    <property type="entry name" value="Histidine kinase-like ATPase, C-terminal domain"/>
    <property type="match status" value="1"/>
</dbReference>
<accession>A0A0W8FUU6</accession>
<dbReference type="InterPro" id="IPR029016">
    <property type="entry name" value="GAF-like_dom_sf"/>
</dbReference>
<keyword evidence="5" id="KW-0808">Transferase</keyword>
<dbReference type="PROSITE" id="PS50109">
    <property type="entry name" value="HIS_KIN"/>
    <property type="match status" value="1"/>
</dbReference>
<reference evidence="16" key="1">
    <citation type="journal article" date="2015" name="Proc. Natl. Acad. Sci. U.S.A.">
        <title>Networks of energetic and metabolic interactions define dynamics in microbial communities.</title>
        <authorList>
            <person name="Embree M."/>
            <person name="Liu J.K."/>
            <person name="Al-Bassam M.M."/>
            <person name="Zengler K."/>
        </authorList>
    </citation>
    <scope>NUCLEOTIDE SEQUENCE</scope>
</reference>
<dbReference type="InterPro" id="IPR004358">
    <property type="entry name" value="Sig_transdc_His_kin-like_C"/>
</dbReference>